<reference evidence="2" key="2">
    <citation type="journal article" date="2021" name="PeerJ">
        <title>Extensive microbial diversity within the chicken gut microbiome revealed by metagenomics and culture.</title>
        <authorList>
            <person name="Gilroy R."/>
            <person name="Ravi A."/>
            <person name="Getino M."/>
            <person name="Pursley I."/>
            <person name="Horton D.L."/>
            <person name="Alikhan N.F."/>
            <person name="Baker D."/>
            <person name="Gharbi K."/>
            <person name="Hall N."/>
            <person name="Watson M."/>
            <person name="Adriaenssens E.M."/>
            <person name="Foster-Nyarko E."/>
            <person name="Jarju S."/>
            <person name="Secka A."/>
            <person name="Antonio M."/>
            <person name="Oren A."/>
            <person name="Chaudhuri R.R."/>
            <person name="La Ragione R."/>
            <person name="Hildebrand F."/>
            <person name="Pallen M.J."/>
        </authorList>
    </citation>
    <scope>NUCLEOTIDE SEQUENCE</scope>
    <source>
        <strain evidence="2">CHK160-1198</strain>
    </source>
</reference>
<gene>
    <name evidence="2" type="ORF">IAB06_04270</name>
</gene>
<dbReference type="Gene3D" id="3.30.1330.40">
    <property type="entry name" value="RutC-like"/>
    <property type="match status" value="1"/>
</dbReference>
<dbReference type="GO" id="GO:0019239">
    <property type="term" value="F:deaminase activity"/>
    <property type="evidence" value="ECO:0007669"/>
    <property type="project" value="TreeGrafter"/>
</dbReference>
<reference evidence="2" key="1">
    <citation type="submission" date="2020-10" db="EMBL/GenBank/DDBJ databases">
        <authorList>
            <person name="Gilroy R."/>
        </authorList>
    </citation>
    <scope>NUCLEOTIDE SEQUENCE</scope>
    <source>
        <strain evidence="2">CHK160-1198</strain>
    </source>
</reference>
<evidence type="ECO:0000256" key="1">
    <source>
        <dbReference type="ARBA" id="ARBA00010552"/>
    </source>
</evidence>
<dbReference type="InterPro" id="IPR019897">
    <property type="entry name" value="RidA_CS"/>
</dbReference>
<dbReference type="SUPFAM" id="SSF55298">
    <property type="entry name" value="YjgF-like"/>
    <property type="match status" value="1"/>
</dbReference>
<evidence type="ECO:0000313" key="3">
    <source>
        <dbReference type="Proteomes" id="UP000824099"/>
    </source>
</evidence>
<dbReference type="CDD" id="cd00448">
    <property type="entry name" value="YjgF_YER057c_UK114_family"/>
    <property type="match status" value="1"/>
</dbReference>
<comment type="similarity">
    <text evidence="1">Belongs to the RutC family.</text>
</comment>
<dbReference type="InterPro" id="IPR035959">
    <property type="entry name" value="RutC-like_sf"/>
</dbReference>
<protein>
    <submittedName>
        <fullName evidence="2">RidA family protein</fullName>
    </submittedName>
</protein>
<accession>A0A9D1MPS2</accession>
<proteinExistence type="inferred from homology"/>
<dbReference type="Proteomes" id="UP000824099">
    <property type="component" value="Unassembled WGS sequence"/>
</dbReference>
<dbReference type="PROSITE" id="PS01094">
    <property type="entry name" value="UPF0076"/>
    <property type="match status" value="1"/>
</dbReference>
<name>A0A9D1MPS2_9FIRM</name>
<dbReference type="AlphaFoldDB" id="A0A9D1MPS2"/>
<dbReference type="InterPro" id="IPR006175">
    <property type="entry name" value="YjgF/YER057c/UK114"/>
</dbReference>
<evidence type="ECO:0000313" key="2">
    <source>
        <dbReference type="EMBL" id="HIU64241.1"/>
    </source>
</evidence>
<dbReference type="EMBL" id="DVNI01000065">
    <property type="protein sequence ID" value="HIU64241.1"/>
    <property type="molecule type" value="Genomic_DNA"/>
</dbReference>
<dbReference type="Pfam" id="PF01042">
    <property type="entry name" value="Ribonuc_L-PSP"/>
    <property type="match status" value="1"/>
</dbReference>
<comment type="caution">
    <text evidence="2">The sequence shown here is derived from an EMBL/GenBank/DDBJ whole genome shotgun (WGS) entry which is preliminary data.</text>
</comment>
<organism evidence="2 3">
    <name type="scientific">Candidatus Avacidaminococcus intestinavium</name>
    <dbReference type="NCBI Taxonomy" id="2840684"/>
    <lineage>
        <taxon>Bacteria</taxon>
        <taxon>Bacillati</taxon>
        <taxon>Bacillota</taxon>
        <taxon>Negativicutes</taxon>
        <taxon>Acidaminococcales</taxon>
        <taxon>Acidaminococcaceae</taxon>
        <taxon>Acidaminococcaceae incertae sedis</taxon>
        <taxon>Candidatus Avacidaminococcus</taxon>
    </lineage>
</organism>
<dbReference type="PANTHER" id="PTHR11803:SF39">
    <property type="entry name" value="2-IMINOBUTANOATE_2-IMINOPROPANOATE DEAMINASE"/>
    <property type="match status" value="1"/>
</dbReference>
<dbReference type="NCBIfam" id="TIGR00004">
    <property type="entry name" value="Rid family detoxifying hydrolase"/>
    <property type="match status" value="1"/>
</dbReference>
<dbReference type="GO" id="GO:0005829">
    <property type="term" value="C:cytosol"/>
    <property type="evidence" value="ECO:0007669"/>
    <property type="project" value="TreeGrafter"/>
</dbReference>
<sequence>MKKTITTEQAPQAIGPYAQAIEAGGFLFLSGQIPLVATTGEIVEGGIVEQTKQVLKNIEAVLAAKNLTFADVVKTTIFLVDMNDFTIVNEIYGQAFSLNPPARSCVQVARLPKDVKVEIETIALIK</sequence>
<dbReference type="PANTHER" id="PTHR11803">
    <property type="entry name" value="2-IMINOBUTANOATE/2-IMINOPROPANOATE DEAMINASE RIDA"/>
    <property type="match status" value="1"/>
</dbReference>
<dbReference type="InterPro" id="IPR006056">
    <property type="entry name" value="RidA"/>
</dbReference>
<dbReference type="FunFam" id="3.30.1330.40:FF:000001">
    <property type="entry name" value="L-PSP family endoribonuclease"/>
    <property type="match status" value="1"/>
</dbReference>